<dbReference type="AlphaFoldDB" id="A0A1S2V6C8"/>
<dbReference type="OrthoDB" id="5596652at2"/>
<dbReference type="EMBL" id="FNTS01000002">
    <property type="protein sequence ID" value="SED65558.1"/>
    <property type="molecule type" value="Genomic_DNA"/>
</dbReference>
<comment type="caution">
    <text evidence="1">The sequence shown here is derived from an EMBL/GenBank/DDBJ whole genome shotgun (WGS) entry which is preliminary data.</text>
</comment>
<dbReference type="RefSeq" id="WP_071483113.1">
    <property type="nucleotide sequence ID" value="NZ_FNTS01000002.1"/>
</dbReference>
<accession>A0A1S2V6C8</accession>
<dbReference type="Proteomes" id="UP000182179">
    <property type="component" value="Unassembled WGS sequence"/>
</dbReference>
<reference evidence="2 4" key="2">
    <citation type="submission" date="2016-10" db="EMBL/GenBank/DDBJ databases">
        <authorList>
            <person name="Varghese N."/>
            <person name="Submissions S."/>
        </authorList>
    </citation>
    <scope>NUCLEOTIDE SEQUENCE [LARGE SCALE GENOMIC DNA]</scope>
    <source>
        <strain evidence="2 4">BS2773</strain>
    </source>
</reference>
<name>A0A1S2V6C8_9PSED</name>
<organism evidence="1 3">
    <name type="scientific">Pseudomonas costantinii</name>
    <dbReference type="NCBI Taxonomy" id="168469"/>
    <lineage>
        <taxon>Bacteria</taxon>
        <taxon>Pseudomonadati</taxon>
        <taxon>Pseudomonadota</taxon>
        <taxon>Gammaproteobacteria</taxon>
        <taxon>Pseudomonadales</taxon>
        <taxon>Pseudomonadaceae</taxon>
        <taxon>Pseudomonas</taxon>
    </lineage>
</organism>
<evidence type="ECO:0000313" key="2">
    <source>
        <dbReference type="EMBL" id="SED65558.1"/>
    </source>
</evidence>
<keyword evidence="4" id="KW-1185">Reference proteome</keyword>
<protein>
    <submittedName>
        <fullName evidence="1">Phage tail protein</fullName>
    </submittedName>
</protein>
<evidence type="ECO:0000313" key="1">
    <source>
        <dbReference type="EMBL" id="OIN54287.1"/>
    </source>
</evidence>
<evidence type="ECO:0000313" key="3">
    <source>
        <dbReference type="Proteomes" id="UP000181661"/>
    </source>
</evidence>
<gene>
    <name evidence="1" type="ORF">BFL40_06175</name>
    <name evidence="2" type="ORF">SAMN04515675_1913</name>
</gene>
<reference evidence="1 3" key="1">
    <citation type="submission" date="2016-08" db="EMBL/GenBank/DDBJ databases">
        <title>Draft genome sequence of Pseudomonas costantinii LMG 22119, type strain isolated from cultivated mushroom (Agaricus bisporus) sporophores.</title>
        <authorList>
            <person name="Tambong J.T."/>
        </authorList>
    </citation>
    <scope>NUCLEOTIDE SEQUENCE [LARGE SCALE GENOMIC DNA]</scope>
    <source>
        <strain evidence="1 3">LMG 22119</strain>
    </source>
</reference>
<dbReference type="EMBL" id="MDDR01000007">
    <property type="protein sequence ID" value="OIN54287.1"/>
    <property type="molecule type" value="Genomic_DNA"/>
</dbReference>
<dbReference type="Proteomes" id="UP000181661">
    <property type="component" value="Unassembled WGS sequence"/>
</dbReference>
<evidence type="ECO:0000313" key="4">
    <source>
        <dbReference type="Proteomes" id="UP000182179"/>
    </source>
</evidence>
<dbReference type="InterPro" id="IPR019694">
    <property type="entry name" value="Phage_HP1_Orf23"/>
</dbReference>
<proteinExistence type="predicted"/>
<sequence>MALGNVSVNNLNLGQGAVTEIERYFLFIGPGAKSVDSLIALNTDSDLDVVLGQPISDLKTQVAAAKANGGDRWACLAAPIAADGDWRVALEKAQQQGFSVEAVVVTAPVTAAAELSAMHDAAIAVSNTYGRRMFVMASTAGISAEQTWADYLVEQKKITHDLAAPRVLVVPQLHGNDLGVLGGRLANAAVSIADSPMRVASGPVLALGKVPSDKDGVPLPSAIRAELDKARFSVSQTYPDYPGVFWGDGNMLDAPASDFQVVEYLRLADKAARQVRPLLILRVADRRLNNTANSMAAAISAFMKPLRVMAKSTTFAGQVFPGEIESPKDGDIQLVWHTKTKVEVYIKIKPLNCPKDLTANIALDLSNDDSE</sequence>
<dbReference type="Pfam" id="PF10758">
    <property type="entry name" value="DUF2586"/>
    <property type="match status" value="1"/>
</dbReference>